<keyword evidence="3" id="KW-1185">Reference proteome</keyword>
<name>A0A1I4AW62_9PROT</name>
<dbReference type="Gene3D" id="3.40.50.1820">
    <property type="entry name" value="alpha/beta hydrolase"/>
    <property type="match status" value="1"/>
</dbReference>
<reference evidence="2 3" key="1">
    <citation type="submission" date="2016-10" db="EMBL/GenBank/DDBJ databases">
        <authorList>
            <person name="de Groot N.N."/>
        </authorList>
    </citation>
    <scope>NUCLEOTIDE SEQUENCE [LARGE SCALE GENOMIC DNA]</scope>
    <source>
        <strain evidence="2 3">DSM 19981</strain>
    </source>
</reference>
<protein>
    <submittedName>
        <fullName evidence="2">3-oxoadipate enol-lactonase</fullName>
    </submittedName>
</protein>
<dbReference type="InterPro" id="IPR029058">
    <property type="entry name" value="AB_hydrolase_fold"/>
</dbReference>
<sequence length="257" mass="26197">MTAIPLHGRAIGAGPPVILLHPVGLDGGFWGGLPAALATARRVVSLDLAGHGASPAVLRPRPIEAYADDVALAIRELGAGPAALVGLSFGGMIAQMVAIRHPGLVSALVPCGCGGDFPDPVRPMLRERGLVAERGGMAAVVDGTIERWFTEPFRADPAVQRVRDRLLADDVAGWSAGWHAIAGLSATPHLPALTVPALVIAGERDVATPPAMSEATVARAIPGAAFQVLPGAPHMMQIEAEAAFTAAITGFLLGGVA</sequence>
<dbReference type="PRINTS" id="PR00111">
    <property type="entry name" value="ABHYDROLASE"/>
</dbReference>
<dbReference type="Pfam" id="PF12697">
    <property type="entry name" value="Abhydrolase_6"/>
    <property type="match status" value="1"/>
</dbReference>
<organism evidence="2 3">
    <name type="scientific">Falsiroseomonas stagni DSM 19981</name>
    <dbReference type="NCBI Taxonomy" id="1123062"/>
    <lineage>
        <taxon>Bacteria</taxon>
        <taxon>Pseudomonadati</taxon>
        <taxon>Pseudomonadota</taxon>
        <taxon>Alphaproteobacteria</taxon>
        <taxon>Acetobacterales</taxon>
        <taxon>Roseomonadaceae</taxon>
        <taxon>Falsiroseomonas</taxon>
    </lineage>
</organism>
<evidence type="ECO:0000259" key="1">
    <source>
        <dbReference type="Pfam" id="PF12697"/>
    </source>
</evidence>
<feature type="domain" description="AB hydrolase-1" evidence="1">
    <location>
        <begin position="17"/>
        <end position="245"/>
    </location>
</feature>
<dbReference type="STRING" id="1123062.SAMN02745775_104232"/>
<evidence type="ECO:0000313" key="3">
    <source>
        <dbReference type="Proteomes" id="UP000199473"/>
    </source>
</evidence>
<dbReference type="SUPFAM" id="SSF53474">
    <property type="entry name" value="alpha/beta-Hydrolases"/>
    <property type="match status" value="1"/>
</dbReference>
<dbReference type="Proteomes" id="UP000199473">
    <property type="component" value="Unassembled WGS sequence"/>
</dbReference>
<dbReference type="EMBL" id="FOSQ01000004">
    <property type="protein sequence ID" value="SFK60664.1"/>
    <property type="molecule type" value="Genomic_DNA"/>
</dbReference>
<dbReference type="RefSeq" id="WP_175533911.1">
    <property type="nucleotide sequence ID" value="NZ_FOSQ01000004.1"/>
</dbReference>
<dbReference type="InterPro" id="IPR050266">
    <property type="entry name" value="AB_hydrolase_sf"/>
</dbReference>
<dbReference type="AlphaFoldDB" id="A0A1I4AW62"/>
<dbReference type="InterPro" id="IPR000073">
    <property type="entry name" value="AB_hydrolase_1"/>
</dbReference>
<proteinExistence type="predicted"/>
<gene>
    <name evidence="2" type="ORF">SAMN02745775_104232</name>
</gene>
<evidence type="ECO:0000313" key="2">
    <source>
        <dbReference type="EMBL" id="SFK60664.1"/>
    </source>
</evidence>
<accession>A0A1I4AW62</accession>
<dbReference type="PANTHER" id="PTHR43798">
    <property type="entry name" value="MONOACYLGLYCEROL LIPASE"/>
    <property type="match status" value="1"/>
</dbReference>